<feature type="compositionally biased region" description="Pro residues" evidence="1">
    <location>
        <begin position="116"/>
        <end position="126"/>
    </location>
</feature>
<accession>A0A6A6EM75</accession>
<protein>
    <recommendedName>
        <fullName evidence="5">Lytic polysaccharide monooxygenase</fullName>
    </recommendedName>
</protein>
<dbReference type="Proteomes" id="UP000800200">
    <property type="component" value="Unassembled WGS sequence"/>
</dbReference>
<evidence type="ECO:0000313" key="3">
    <source>
        <dbReference type="EMBL" id="KAF2192143.1"/>
    </source>
</evidence>
<keyword evidence="2" id="KW-0732">Signal</keyword>
<keyword evidence="4" id="KW-1185">Reference proteome</keyword>
<dbReference type="OrthoDB" id="3556996at2759"/>
<dbReference type="AlphaFoldDB" id="A0A6A6EM75"/>
<feature type="region of interest" description="Disordered" evidence="1">
    <location>
        <begin position="21"/>
        <end position="44"/>
    </location>
</feature>
<organism evidence="3 4">
    <name type="scientific">Zopfia rhizophila CBS 207.26</name>
    <dbReference type="NCBI Taxonomy" id="1314779"/>
    <lineage>
        <taxon>Eukaryota</taxon>
        <taxon>Fungi</taxon>
        <taxon>Dikarya</taxon>
        <taxon>Ascomycota</taxon>
        <taxon>Pezizomycotina</taxon>
        <taxon>Dothideomycetes</taxon>
        <taxon>Dothideomycetes incertae sedis</taxon>
        <taxon>Zopfiaceae</taxon>
        <taxon>Zopfia</taxon>
    </lineage>
</organism>
<gene>
    <name evidence="3" type="ORF">K469DRAFT_306352</name>
</gene>
<feature type="compositionally biased region" description="Low complexity" evidence="1">
    <location>
        <begin position="127"/>
        <end position="137"/>
    </location>
</feature>
<dbReference type="EMBL" id="ML994615">
    <property type="protein sequence ID" value="KAF2192143.1"/>
    <property type="molecule type" value="Genomic_DNA"/>
</dbReference>
<evidence type="ECO:0000313" key="4">
    <source>
        <dbReference type="Proteomes" id="UP000800200"/>
    </source>
</evidence>
<feature type="chain" id="PRO_5025479407" description="Lytic polysaccharide monooxygenase" evidence="2">
    <location>
        <begin position="18"/>
        <end position="151"/>
    </location>
</feature>
<evidence type="ECO:0008006" key="5">
    <source>
        <dbReference type="Google" id="ProtNLM"/>
    </source>
</evidence>
<evidence type="ECO:0000256" key="2">
    <source>
        <dbReference type="SAM" id="SignalP"/>
    </source>
</evidence>
<name>A0A6A6EM75_9PEZI</name>
<proteinExistence type="predicted"/>
<evidence type="ECO:0000256" key="1">
    <source>
        <dbReference type="SAM" id="MobiDB-lite"/>
    </source>
</evidence>
<feature type="signal peptide" evidence="2">
    <location>
        <begin position="1"/>
        <end position="17"/>
    </location>
</feature>
<sequence length="151" mass="15601">MKSVLLIAAVLAASANGAVIEGRQRPTGRPGGNPAGPDGTNSLWIGRPTQSVTFFPGNPSGDISECGLDAFAGHSAEASLFCSSILKSGTATQTQTYTTRQTVTTTRTVITTVTAPRPPSSTPSPPRSSSRPPSSTPMVSYYVPKSSFTNL</sequence>
<feature type="region of interest" description="Disordered" evidence="1">
    <location>
        <begin position="112"/>
        <end position="151"/>
    </location>
</feature>
<reference evidence="3" key="1">
    <citation type="journal article" date="2020" name="Stud. Mycol.">
        <title>101 Dothideomycetes genomes: a test case for predicting lifestyles and emergence of pathogens.</title>
        <authorList>
            <person name="Haridas S."/>
            <person name="Albert R."/>
            <person name="Binder M."/>
            <person name="Bloem J."/>
            <person name="Labutti K."/>
            <person name="Salamov A."/>
            <person name="Andreopoulos B."/>
            <person name="Baker S."/>
            <person name="Barry K."/>
            <person name="Bills G."/>
            <person name="Bluhm B."/>
            <person name="Cannon C."/>
            <person name="Castanera R."/>
            <person name="Culley D."/>
            <person name="Daum C."/>
            <person name="Ezra D."/>
            <person name="Gonzalez J."/>
            <person name="Henrissat B."/>
            <person name="Kuo A."/>
            <person name="Liang C."/>
            <person name="Lipzen A."/>
            <person name="Lutzoni F."/>
            <person name="Magnuson J."/>
            <person name="Mondo S."/>
            <person name="Nolan M."/>
            <person name="Ohm R."/>
            <person name="Pangilinan J."/>
            <person name="Park H.-J."/>
            <person name="Ramirez L."/>
            <person name="Alfaro M."/>
            <person name="Sun H."/>
            <person name="Tritt A."/>
            <person name="Yoshinaga Y."/>
            <person name="Zwiers L.-H."/>
            <person name="Turgeon B."/>
            <person name="Goodwin S."/>
            <person name="Spatafora J."/>
            <person name="Crous P."/>
            <person name="Grigoriev I."/>
        </authorList>
    </citation>
    <scope>NUCLEOTIDE SEQUENCE</scope>
    <source>
        <strain evidence="3">CBS 207.26</strain>
    </source>
</reference>